<feature type="region of interest" description="Disordered" evidence="1">
    <location>
        <begin position="34"/>
        <end position="56"/>
    </location>
</feature>
<name>A0A9I9ELT7_CUCME</name>
<proteinExistence type="predicted"/>
<protein>
    <submittedName>
        <fullName evidence="2">Uncharacterized protein</fullName>
    </submittedName>
</protein>
<accession>A0A9I9ELT7</accession>
<dbReference type="EnsemblPlants" id="MELO3C035143.2.1">
    <property type="protein sequence ID" value="MELO3C035143.2.1"/>
    <property type="gene ID" value="MELO3C035143.2"/>
</dbReference>
<organism evidence="2">
    <name type="scientific">Cucumis melo</name>
    <name type="common">Muskmelon</name>
    <dbReference type="NCBI Taxonomy" id="3656"/>
    <lineage>
        <taxon>Eukaryota</taxon>
        <taxon>Viridiplantae</taxon>
        <taxon>Streptophyta</taxon>
        <taxon>Embryophyta</taxon>
        <taxon>Tracheophyta</taxon>
        <taxon>Spermatophyta</taxon>
        <taxon>Magnoliopsida</taxon>
        <taxon>eudicotyledons</taxon>
        <taxon>Gunneridae</taxon>
        <taxon>Pentapetalae</taxon>
        <taxon>rosids</taxon>
        <taxon>fabids</taxon>
        <taxon>Cucurbitales</taxon>
        <taxon>Cucurbitaceae</taxon>
        <taxon>Benincaseae</taxon>
        <taxon>Cucumis</taxon>
    </lineage>
</organism>
<dbReference type="AlphaFoldDB" id="A0A9I9ELT7"/>
<feature type="compositionally biased region" description="Basic and acidic residues" evidence="1">
    <location>
        <begin position="45"/>
        <end position="56"/>
    </location>
</feature>
<evidence type="ECO:0000256" key="1">
    <source>
        <dbReference type="SAM" id="MobiDB-lite"/>
    </source>
</evidence>
<evidence type="ECO:0000313" key="2">
    <source>
        <dbReference type="EnsemblPlants" id="MELO3C035143.2.1"/>
    </source>
</evidence>
<sequence>MLCMTSYDVIDEMSLHAMCRVYVSFLLESYPHGCPSGSPLLRHRHDGETRRGRSHL</sequence>
<reference evidence="2" key="1">
    <citation type="submission" date="2023-03" db="UniProtKB">
        <authorList>
            <consortium name="EnsemblPlants"/>
        </authorList>
    </citation>
    <scope>IDENTIFICATION</scope>
</reference>
<dbReference type="Gramene" id="MELO3C035143.2.1">
    <property type="protein sequence ID" value="MELO3C035143.2.1"/>
    <property type="gene ID" value="MELO3C035143.2"/>
</dbReference>